<name>A0A7J7IPQ5_9RHOD</name>
<keyword evidence="8" id="KW-1185">Reference proteome</keyword>
<feature type="compositionally biased region" description="Low complexity" evidence="5">
    <location>
        <begin position="153"/>
        <end position="171"/>
    </location>
</feature>
<protein>
    <submittedName>
        <fullName evidence="7">Uncharacterized protein</fullName>
    </submittedName>
</protein>
<dbReference type="Pfam" id="PF08507">
    <property type="entry name" value="COPI_assoc"/>
    <property type="match status" value="1"/>
</dbReference>
<keyword evidence="3 6" id="KW-1133">Transmembrane helix</keyword>
<feature type="transmembrane region" description="Helical" evidence="6">
    <location>
        <begin position="52"/>
        <end position="74"/>
    </location>
</feature>
<dbReference type="GO" id="GO:0016020">
    <property type="term" value="C:membrane"/>
    <property type="evidence" value="ECO:0007669"/>
    <property type="project" value="UniProtKB-SubCell"/>
</dbReference>
<evidence type="ECO:0000256" key="5">
    <source>
        <dbReference type="SAM" id="MobiDB-lite"/>
    </source>
</evidence>
<evidence type="ECO:0000256" key="2">
    <source>
        <dbReference type="ARBA" id="ARBA00022692"/>
    </source>
</evidence>
<feature type="region of interest" description="Disordered" evidence="5">
    <location>
        <begin position="145"/>
        <end position="199"/>
    </location>
</feature>
<dbReference type="InterPro" id="IPR013714">
    <property type="entry name" value="Golgi_TVP15"/>
</dbReference>
<evidence type="ECO:0000313" key="8">
    <source>
        <dbReference type="Proteomes" id="UP000530660"/>
    </source>
</evidence>
<comment type="subcellular location">
    <subcellularLocation>
        <location evidence="1">Membrane</location>
        <topology evidence="1">Multi-pass membrane protein</topology>
    </subcellularLocation>
</comment>
<dbReference type="AlphaFoldDB" id="A0A7J7IPQ5"/>
<dbReference type="EMBL" id="VWRR01000002">
    <property type="protein sequence ID" value="KAF6004720.1"/>
    <property type="molecule type" value="Genomic_DNA"/>
</dbReference>
<feature type="compositionally biased region" description="Gly residues" evidence="5">
    <location>
        <begin position="239"/>
        <end position="254"/>
    </location>
</feature>
<evidence type="ECO:0000256" key="4">
    <source>
        <dbReference type="ARBA" id="ARBA00023136"/>
    </source>
</evidence>
<accession>A0A7J7IPQ5</accession>
<feature type="transmembrane region" description="Helical" evidence="6">
    <location>
        <begin position="116"/>
        <end position="135"/>
    </location>
</feature>
<evidence type="ECO:0000256" key="6">
    <source>
        <dbReference type="SAM" id="Phobius"/>
    </source>
</evidence>
<dbReference type="Proteomes" id="UP000530660">
    <property type="component" value="Unassembled WGS sequence"/>
</dbReference>
<comment type="caution">
    <text evidence="7">The sequence shown here is derived from an EMBL/GenBank/DDBJ whole genome shotgun (WGS) entry which is preliminary data.</text>
</comment>
<reference evidence="7 8" key="1">
    <citation type="journal article" date="2020" name="J. Phycol.">
        <title>Comparative genome analysis reveals Cyanidiococcus gen. nov., a new extremophilic red algal genus sister to Cyanidioschyzon (Cyanidioschyzonaceae, Rhodophyta).</title>
        <authorList>
            <person name="Liu S.-L."/>
            <person name="Chiang Y.-R."/>
            <person name="Yoon H.S."/>
            <person name="Fu H.-Y."/>
        </authorList>
    </citation>
    <scope>NUCLEOTIDE SEQUENCE [LARGE SCALE GENOMIC DNA]</scope>
    <source>
        <strain evidence="7 8">THAL066</strain>
    </source>
</reference>
<dbReference type="PANTHER" id="PTHR28128:SF1">
    <property type="entry name" value="GOLGI APPARATUS MEMBRANE PROTEIN TVP15"/>
    <property type="match status" value="1"/>
</dbReference>
<evidence type="ECO:0000313" key="7">
    <source>
        <dbReference type="EMBL" id="KAF6004720.1"/>
    </source>
</evidence>
<dbReference type="PANTHER" id="PTHR28128">
    <property type="entry name" value="GOLGI APPARATUS MEMBRANE PROTEIN TVP15"/>
    <property type="match status" value="1"/>
</dbReference>
<evidence type="ECO:0000256" key="1">
    <source>
        <dbReference type="ARBA" id="ARBA00004141"/>
    </source>
</evidence>
<organism evidence="7 8">
    <name type="scientific">Cyanidiococcus yangmingshanensis</name>
    <dbReference type="NCBI Taxonomy" id="2690220"/>
    <lineage>
        <taxon>Eukaryota</taxon>
        <taxon>Rhodophyta</taxon>
        <taxon>Bangiophyceae</taxon>
        <taxon>Cyanidiales</taxon>
        <taxon>Cyanidiaceae</taxon>
        <taxon>Cyanidiococcus</taxon>
    </lineage>
</organism>
<feature type="transmembrane region" description="Helical" evidence="6">
    <location>
        <begin position="20"/>
        <end position="40"/>
    </location>
</feature>
<gene>
    <name evidence="7" type="ORF">F1559_000406</name>
</gene>
<sequence length="260" mass="27384">MKNCICFEADLRKVSAVLRWGTVISGGFLIFTGIFGLVTLFTTAAQALRNPLGFIVMLYISFFGLMIIFGEIGWPRVCFRTFGFLIGRWGRGLFEMFTGSLAITAGVSDSDTVSKVLLLVAGAVIVSFSFLNVFFGKRHEFDTDLDPTRTSEASSSSKPRSGWRWGSGSASTPSADGPAHDVEEGSASAPPVRSMETSNNASSFNAAGLEAGYSGQNYEARGGWLAEATSGVPRKTTTGRGGSSRLGGGGGGSGDPNRAI</sequence>
<evidence type="ECO:0000256" key="3">
    <source>
        <dbReference type="ARBA" id="ARBA00022989"/>
    </source>
</evidence>
<proteinExistence type="predicted"/>
<keyword evidence="2 6" id="KW-0812">Transmembrane</keyword>
<keyword evidence="4 6" id="KW-0472">Membrane</keyword>
<feature type="region of interest" description="Disordered" evidence="5">
    <location>
        <begin position="227"/>
        <end position="260"/>
    </location>
</feature>